<name>A0A7R9M4A2_9ACAR</name>
<dbReference type="InterPro" id="IPR036996">
    <property type="entry name" value="PA28_N_sf"/>
</dbReference>
<evidence type="ECO:0000256" key="3">
    <source>
        <dbReference type="ARBA" id="ARBA00037467"/>
    </source>
</evidence>
<reference evidence="6" key="1">
    <citation type="submission" date="2020-11" db="EMBL/GenBank/DDBJ databases">
        <authorList>
            <person name="Tran Van P."/>
        </authorList>
    </citation>
    <scope>NUCLEOTIDE SEQUENCE</scope>
</reference>
<dbReference type="SUPFAM" id="SSF47216">
    <property type="entry name" value="Proteasome activator"/>
    <property type="match status" value="1"/>
</dbReference>
<dbReference type="InterPro" id="IPR003186">
    <property type="entry name" value="PA28_C"/>
</dbReference>
<keyword evidence="7" id="KW-1185">Reference proteome</keyword>
<dbReference type="Pfam" id="PF02252">
    <property type="entry name" value="PA28_C"/>
    <property type="match status" value="1"/>
</dbReference>
<proteinExistence type="inferred from homology"/>
<dbReference type="InterPro" id="IPR036997">
    <property type="entry name" value="PA28_C_sf"/>
</dbReference>
<evidence type="ECO:0000313" key="7">
    <source>
        <dbReference type="Proteomes" id="UP000728032"/>
    </source>
</evidence>
<comment type="function">
    <text evidence="3">Implicated in immunoproteasome assembly and required for efficient antigen processing. The PA28 activator complex enhances the generation of class I binding peptides by altering the cleavage pattern of the proteasome.</text>
</comment>
<evidence type="ECO:0000259" key="5">
    <source>
        <dbReference type="Pfam" id="PF02252"/>
    </source>
</evidence>
<keyword evidence="2" id="KW-0647">Proteasome</keyword>
<feature type="domain" description="Proteasome activator PA28 C-terminal" evidence="5">
    <location>
        <begin position="112"/>
        <end position="238"/>
    </location>
</feature>
<comment type="similarity">
    <text evidence="1">Belongs to the PA28 family.</text>
</comment>
<evidence type="ECO:0000313" key="6">
    <source>
        <dbReference type="EMBL" id="CAD7652802.1"/>
    </source>
</evidence>
<dbReference type="OrthoDB" id="6591885at2759"/>
<dbReference type="PANTHER" id="PTHR10660">
    <property type="entry name" value="PROTEASOME REGULATOR PA28"/>
    <property type="match status" value="1"/>
</dbReference>
<dbReference type="EMBL" id="CAJPVJ010005942">
    <property type="protein sequence ID" value="CAG2169989.1"/>
    <property type="molecule type" value="Genomic_DNA"/>
</dbReference>
<dbReference type="Pfam" id="PF02251">
    <property type="entry name" value="PA28_N"/>
    <property type="match status" value="1"/>
</dbReference>
<protein>
    <submittedName>
        <fullName evidence="6">Uncharacterized protein</fullName>
    </submittedName>
</protein>
<organism evidence="6">
    <name type="scientific">Oppiella nova</name>
    <dbReference type="NCBI Taxonomy" id="334625"/>
    <lineage>
        <taxon>Eukaryota</taxon>
        <taxon>Metazoa</taxon>
        <taxon>Ecdysozoa</taxon>
        <taxon>Arthropoda</taxon>
        <taxon>Chelicerata</taxon>
        <taxon>Arachnida</taxon>
        <taxon>Acari</taxon>
        <taxon>Acariformes</taxon>
        <taxon>Sarcoptiformes</taxon>
        <taxon>Oribatida</taxon>
        <taxon>Brachypylina</taxon>
        <taxon>Oppioidea</taxon>
        <taxon>Oppiidae</taxon>
        <taxon>Oppiella</taxon>
    </lineage>
</organism>
<dbReference type="InterPro" id="IPR036252">
    <property type="entry name" value="Proteasome_activ_sf"/>
</dbReference>
<evidence type="ECO:0000259" key="4">
    <source>
        <dbReference type="Pfam" id="PF02251"/>
    </source>
</evidence>
<dbReference type="GO" id="GO:0008537">
    <property type="term" value="C:proteasome activator complex"/>
    <property type="evidence" value="ECO:0007669"/>
    <property type="project" value="InterPro"/>
</dbReference>
<dbReference type="GO" id="GO:0061133">
    <property type="term" value="F:endopeptidase activator activity"/>
    <property type="evidence" value="ECO:0007669"/>
    <property type="project" value="TreeGrafter"/>
</dbReference>
<dbReference type="Gene3D" id="1.20.5.120">
    <property type="entry name" value="Proteasome activator pa28, N-terminal domain"/>
    <property type="match status" value="1"/>
</dbReference>
<dbReference type="GO" id="GO:0005654">
    <property type="term" value="C:nucleoplasm"/>
    <property type="evidence" value="ECO:0007669"/>
    <property type="project" value="TreeGrafter"/>
</dbReference>
<dbReference type="InterPro" id="IPR009077">
    <property type="entry name" value="Proteasome_activ_PA28"/>
</dbReference>
<dbReference type="PANTHER" id="PTHR10660:SF2">
    <property type="entry name" value="LD45860P"/>
    <property type="match status" value="1"/>
</dbReference>
<evidence type="ECO:0000256" key="2">
    <source>
        <dbReference type="ARBA" id="ARBA00022942"/>
    </source>
</evidence>
<dbReference type="Gene3D" id="1.20.120.180">
    <property type="entry name" value="Proteasome activator pa28, C-terminal domain"/>
    <property type="match status" value="1"/>
</dbReference>
<dbReference type="Proteomes" id="UP000728032">
    <property type="component" value="Unassembled WGS sequence"/>
</dbReference>
<feature type="domain" description="Proteasome activator PA28 N-terminal" evidence="4">
    <location>
        <begin position="7"/>
        <end position="43"/>
    </location>
</feature>
<dbReference type="FunFam" id="1.20.120.180:FF:000002">
    <property type="entry name" value="Proteasome activator complex subunit 1"/>
    <property type="match status" value="1"/>
</dbReference>
<dbReference type="AlphaFoldDB" id="A0A7R9M4A2"/>
<accession>A0A7R9M4A2</accession>
<gene>
    <name evidence="6" type="ORF">ONB1V03_LOCUS9461</name>
</gene>
<dbReference type="GO" id="GO:0061136">
    <property type="term" value="P:regulation of proteasomal protein catabolic process"/>
    <property type="evidence" value="ECO:0007669"/>
    <property type="project" value="TreeGrafter"/>
</dbReference>
<dbReference type="GO" id="GO:0005737">
    <property type="term" value="C:cytoplasm"/>
    <property type="evidence" value="ECO:0007669"/>
    <property type="project" value="TreeGrafter"/>
</dbReference>
<evidence type="ECO:0000256" key="1">
    <source>
        <dbReference type="ARBA" id="ARBA00005883"/>
    </source>
</evidence>
<dbReference type="InterPro" id="IPR003185">
    <property type="entry name" value="Proteasome_activ_PA28_N"/>
</dbReference>
<dbReference type="GO" id="GO:2000045">
    <property type="term" value="P:regulation of G1/S transition of mitotic cell cycle"/>
    <property type="evidence" value="ECO:0007669"/>
    <property type="project" value="TreeGrafter"/>
</dbReference>
<dbReference type="EMBL" id="OC920767">
    <property type="protein sequence ID" value="CAD7652802.1"/>
    <property type="molecule type" value="Genomic_DNA"/>
</dbReference>
<sequence>MKTCVDTIESFKSKTKKIAETLVLEKFPQKIVELEELLKNEKFLGDFDVSPEGIHIPEALDVSSQSANGQSLSSNQLNSHLDETSTRVDVNGIDVKPESDCDKSSSQSLVVVESNPYLREMIALLRPQMWELIEHTLTLSVGINLMIPQIEDGNNFGVQIQQECIDTIIGAENDVHKRLREICSYYATRAELMTKVVKYPHNEDYRCAVIERDRVFQKFLCGSLISIRNHYMYIHDLIALRGLNRFGVHHKLLKGCNGVCGGRPSGVVTRRAFHEGQFPMRPSVYQWRKFKDQLHFYIMLGVAVDVHQEW</sequence>